<feature type="domain" description="Glycosyltransferase 2-like" evidence="2">
    <location>
        <begin position="5"/>
        <end position="105"/>
    </location>
</feature>
<evidence type="ECO:0000259" key="2">
    <source>
        <dbReference type="Pfam" id="PF00535"/>
    </source>
</evidence>
<evidence type="ECO:0000313" key="3">
    <source>
        <dbReference type="EMBL" id="SMC88029.1"/>
    </source>
</evidence>
<sequence length="255" mass="29677">MAKLSVFIITYNEERILDKCLNKLSWVDEIVVVDSGSTDATLDICKKYHVKVFHNDFQGFGAQKQFALEKTSNDWVLSLDADEILSNELIDEIKEVLIENTYIAGYFINRQHVFLDKVFNYGQDSKKCVLRLFKKSKGKFDGKMVHETIVVNGNTGNLKNSFLHFTARSLEHYLEKINTYATIFAEGQYLKNKKYSILEIALKVKLEFLKKYFLNLNILNGKEGFYWSFLAAYSSGLKYIKTNEQYKKVKKQLMF</sequence>
<dbReference type="PANTHER" id="PTHR43630:SF2">
    <property type="entry name" value="GLYCOSYLTRANSFERASE"/>
    <property type="match status" value="1"/>
</dbReference>
<dbReference type="Gene3D" id="3.90.550.10">
    <property type="entry name" value="Spore Coat Polysaccharide Biosynthesis Protein SpsA, Chain A"/>
    <property type="match status" value="1"/>
</dbReference>
<comment type="similarity">
    <text evidence="1">Belongs to the glycosyltransferase 2 family. WaaE/KdtX subfamily.</text>
</comment>
<dbReference type="GO" id="GO:0016740">
    <property type="term" value="F:transferase activity"/>
    <property type="evidence" value="ECO:0007669"/>
    <property type="project" value="UniProtKB-KW"/>
</dbReference>
<evidence type="ECO:0000313" key="4">
    <source>
        <dbReference type="Proteomes" id="UP000192360"/>
    </source>
</evidence>
<reference evidence="3 4" key="1">
    <citation type="submission" date="2017-04" db="EMBL/GenBank/DDBJ databases">
        <authorList>
            <person name="Afonso C.L."/>
            <person name="Miller P.J."/>
            <person name="Scott M.A."/>
            <person name="Spackman E."/>
            <person name="Goraichik I."/>
            <person name="Dimitrov K.M."/>
            <person name="Suarez D.L."/>
            <person name="Swayne D.E."/>
        </authorList>
    </citation>
    <scope>NUCLEOTIDE SEQUENCE [LARGE SCALE GENOMIC DNA]</scope>
    <source>
        <strain evidence="3 4">DSM 21164</strain>
    </source>
</reference>
<gene>
    <name evidence="3" type="ORF">SAMN05660703_3206</name>
</gene>
<dbReference type="STRING" id="504486.SAMN05660703_3206"/>
<proteinExistence type="inferred from homology"/>
<name>A0A1W2CS10_9FLAO</name>
<keyword evidence="4" id="KW-1185">Reference proteome</keyword>
<dbReference type="EMBL" id="FWXO01000008">
    <property type="protein sequence ID" value="SMC88029.1"/>
    <property type="molecule type" value="Genomic_DNA"/>
</dbReference>
<dbReference type="CDD" id="cd02511">
    <property type="entry name" value="Beta4Glucosyltransferase"/>
    <property type="match status" value="1"/>
</dbReference>
<evidence type="ECO:0000256" key="1">
    <source>
        <dbReference type="ARBA" id="ARBA00038494"/>
    </source>
</evidence>
<dbReference type="InterPro" id="IPR001173">
    <property type="entry name" value="Glyco_trans_2-like"/>
</dbReference>
<keyword evidence="3" id="KW-0808">Transferase</keyword>
<protein>
    <submittedName>
        <fullName evidence="3">Glycosyltransferase involved in cell wall bisynthesis</fullName>
    </submittedName>
</protein>
<organism evidence="3 4">
    <name type="scientific">Cellulophaga tyrosinoxydans</name>
    <dbReference type="NCBI Taxonomy" id="504486"/>
    <lineage>
        <taxon>Bacteria</taxon>
        <taxon>Pseudomonadati</taxon>
        <taxon>Bacteroidota</taxon>
        <taxon>Flavobacteriia</taxon>
        <taxon>Flavobacteriales</taxon>
        <taxon>Flavobacteriaceae</taxon>
        <taxon>Cellulophaga</taxon>
    </lineage>
</organism>
<dbReference type="Proteomes" id="UP000192360">
    <property type="component" value="Unassembled WGS sequence"/>
</dbReference>
<dbReference type="Pfam" id="PF00535">
    <property type="entry name" value="Glycos_transf_2"/>
    <property type="match status" value="1"/>
</dbReference>
<dbReference type="AlphaFoldDB" id="A0A1W2CS10"/>
<dbReference type="SUPFAM" id="SSF53448">
    <property type="entry name" value="Nucleotide-diphospho-sugar transferases"/>
    <property type="match status" value="1"/>
</dbReference>
<accession>A0A1W2CS10</accession>
<dbReference type="InterPro" id="IPR029044">
    <property type="entry name" value="Nucleotide-diphossugar_trans"/>
</dbReference>
<dbReference type="PANTHER" id="PTHR43630">
    <property type="entry name" value="POLY-BETA-1,6-N-ACETYL-D-GLUCOSAMINE SYNTHASE"/>
    <property type="match status" value="1"/>
</dbReference>